<gene>
    <name evidence="5" type="ORF">CHCC15381_4342</name>
</gene>
<name>A0ABY3FTZ6_9BACI</name>
<dbReference type="InterPro" id="IPR003593">
    <property type="entry name" value="AAA+_ATPase"/>
</dbReference>
<dbReference type="SMART" id="SM00382">
    <property type="entry name" value="AAA"/>
    <property type="match status" value="1"/>
</dbReference>
<dbReference type="InterPro" id="IPR027417">
    <property type="entry name" value="P-loop_NTPase"/>
</dbReference>
<dbReference type="Gene3D" id="3.40.50.300">
    <property type="entry name" value="P-loop containing nucleotide triphosphate hydrolases"/>
    <property type="match status" value="1"/>
</dbReference>
<evidence type="ECO:0000259" key="4">
    <source>
        <dbReference type="PROSITE" id="PS50893"/>
    </source>
</evidence>
<organism evidence="5 6">
    <name type="scientific">Bacillus paralicheniformis</name>
    <dbReference type="NCBI Taxonomy" id="1648923"/>
    <lineage>
        <taxon>Bacteria</taxon>
        <taxon>Bacillati</taxon>
        <taxon>Bacillota</taxon>
        <taxon>Bacilli</taxon>
        <taxon>Bacillales</taxon>
        <taxon>Bacillaceae</taxon>
        <taxon>Bacillus</taxon>
    </lineage>
</organism>
<accession>A0ABY3FTZ6</accession>
<feature type="domain" description="ABC transporter" evidence="4">
    <location>
        <begin position="98"/>
        <end position="328"/>
    </location>
</feature>
<reference evidence="5 6" key="1">
    <citation type="submission" date="2019-06" db="EMBL/GenBank/DDBJ databases">
        <title>Genome sequence analysis of &gt;100 Bacillus licheniformis strains suggests intrinsic resistance to this species.</title>
        <authorList>
            <person name="Wels M."/>
            <person name="Siezen R.J."/>
            <person name="Johansen E."/>
            <person name="Stuer-Lauridsen B."/>
            <person name="Bjerre K."/>
            <person name="Nielsen B.K.K."/>
        </authorList>
    </citation>
    <scope>NUCLEOTIDE SEQUENCE [LARGE SCALE GENOMIC DNA]</scope>
    <source>
        <strain evidence="5 6">BAC-15381</strain>
    </source>
</reference>
<dbReference type="Pfam" id="PF00005">
    <property type="entry name" value="ABC_tran"/>
    <property type="match status" value="1"/>
</dbReference>
<dbReference type="Proteomes" id="UP000429980">
    <property type="component" value="Unassembled WGS sequence"/>
</dbReference>
<keyword evidence="2" id="KW-0547">Nucleotide-binding</keyword>
<keyword evidence="1" id="KW-0813">Transport</keyword>
<proteinExistence type="predicted"/>
<comment type="caution">
    <text evidence="5">The sequence shown here is derived from an EMBL/GenBank/DDBJ whole genome shotgun (WGS) entry which is preliminary data.</text>
</comment>
<dbReference type="PANTHER" id="PTHR42939">
    <property type="entry name" value="ABC TRANSPORTER ATP-BINDING PROTEIN ALBC-RELATED"/>
    <property type="match status" value="1"/>
</dbReference>
<dbReference type="InterPro" id="IPR003439">
    <property type="entry name" value="ABC_transporter-like_ATP-bd"/>
</dbReference>
<dbReference type="PROSITE" id="PS50893">
    <property type="entry name" value="ABC_TRANSPORTER_2"/>
    <property type="match status" value="1"/>
</dbReference>
<sequence>MTEMSNKAGAFSIQWMKEISKLDMFHTQELLPILSLTNTSFARVDKLSLLQELECPDAHSIIRFILRPKSGRENVSNTFLFLVLLRKMQERNERMSLLTVNELTGGYTRNPVLRDVSFAIEREQIVGLIGLNGAGKSTTIRHIIGLMEPHKGSVELNGKTFMDDPESYRSQFTFIPETPILYEELTLKEHLELTAMAYGLSKETFEKRLPPLLKEFRMEKRLKWFPAHFSKGMKQKVMIMCAFLVEPDLYIIDEPFLGLDPLAINALLERMNEAKKNGAAVLMSTHILATAERYCDSFIILHNGEVRAKGTLDELREQFSMEEASLDDLYLELTKEESYE</sequence>
<protein>
    <submittedName>
        <fullName evidence="5">ABC-type transporter ATP-binding protein EcsA</fullName>
    </submittedName>
</protein>
<evidence type="ECO:0000313" key="5">
    <source>
        <dbReference type="EMBL" id="TWL36872.1"/>
    </source>
</evidence>
<evidence type="ECO:0000256" key="3">
    <source>
        <dbReference type="ARBA" id="ARBA00022840"/>
    </source>
</evidence>
<dbReference type="SUPFAM" id="SSF52540">
    <property type="entry name" value="P-loop containing nucleoside triphosphate hydrolases"/>
    <property type="match status" value="1"/>
</dbReference>
<evidence type="ECO:0000256" key="2">
    <source>
        <dbReference type="ARBA" id="ARBA00022741"/>
    </source>
</evidence>
<keyword evidence="6" id="KW-1185">Reference proteome</keyword>
<dbReference type="EMBL" id="NILF01000047">
    <property type="protein sequence ID" value="TWL36872.1"/>
    <property type="molecule type" value="Genomic_DNA"/>
</dbReference>
<dbReference type="PANTHER" id="PTHR42939:SF5">
    <property type="entry name" value="ABC-TYPE TRANSPORTER ATP-BINDING PROTEIN ECSA"/>
    <property type="match status" value="1"/>
</dbReference>
<evidence type="ECO:0000313" key="6">
    <source>
        <dbReference type="Proteomes" id="UP000429980"/>
    </source>
</evidence>
<dbReference type="CDD" id="cd03230">
    <property type="entry name" value="ABC_DR_subfamily_A"/>
    <property type="match status" value="1"/>
</dbReference>
<dbReference type="InterPro" id="IPR051782">
    <property type="entry name" value="ABC_Transporter_VariousFunc"/>
</dbReference>
<dbReference type="GO" id="GO:0005524">
    <property type="term" value="F:ATP binding"/>
    <property type="evidence" value="ECO:0007669"/>
    <property type="project" value="UniProtKB-KW"/>
</dbReference>
<keyword evidence="3 5" id="KW-0067">ATP-binding</keyword>
<evidence type="ECO:0000256" key="1">
    <source>
        <dbReference type="ARBA" id="ARBA00022448"/>
    </source>
</evidence>